<reference evidence="1 2" key="1">
    <citation type="submission" date="2019-04" db="EMBL/GenBank/DDBJ databases">
        <title>Fungal friends and foes A comparative genomics study of 23 Aspergillus species from section Flavi.</title>
        <authorList>
            <consortium name="DOE Joint Genome Institute"/>
            <person name="Kjaerbolling I."/>
            <person name="Vesth T.C."/>
            <person name="Frisvad J.C."/>
            <person name="Nybo J.L."/>
            <person name="Theobald S."/>
            <person name="Kildgaard S."/>
            <person name="Petersen T.I."/>
            <person name="Kuo A."/>
            <person name="Sato A."/>
            <person name="Lyhne E.K."/>
            <person name="Kogle M.E."/>
            <person name="Wiebenga A."/>
            <person name="Kun R.S."/>
            <person name="Lubbers R.J."/>
            <person name="Makela M.R."/>
            <person name="Barry K."/>
            <person name="Chovatia M."/>
            <person name="Clum A."/>
            <person name="Daum C."/>
            <person name="Haridas S."/>
            <person name="He G."/>
            <person name="LaButti K."/>
            <person name="Lipzen A."/>
            <person name="Mondo S."/>
            <person name="Pangilinan J."/>
            <person name="Riley R."/>
            <person name="Salamov A."/>
            <person name="Simmons B.A."/>
            <person name="Magnuson J.K."/>
            <person name="Henrissat B."/>
            <person name="Mortensen U.H."/>
            <person name="Larsen T.O."/>
            <person name="De vries R.P."/>
            <person name="Grigoriev I.V."/>
            <person name="Machida M."/>
            <person name="Baker S.E."/>
            <person name="Andersen M.R."/>
        </authorList>
    </citation>
    <scope>NUCLEOTIDE SEQUENCE [LARGE SCALE GENOMIC DNA]</scope>
    <source>
        <strain evidence="1 2">CBS 126849</strain>
    </source>
</reference>
<dbReference type="AlphaFoldDB" id="A0A5N6EDH2"/>
<accession>A0A5N6EDH2</accession>
<evidence type="ECO:0000313" key="1">
    <source>
        <dbReference type="EMBL" id="KAB8215642.1"/>
    </source>
</evidence>
<keyword evidence="2" id="KW-1185">Reference proteome</keyword>
<sequence length="141" mass="15822">MQPQSVIKAGGLRNCPVTAMKTSARQYQKVFPLHFAEAFADNPYDPAIPITTEQIPPEYNHPQTAQFRELTDIENKFHLSNEEREARIVAGPRPVESRQNFSRHPRRYGGYGGYGLYMVEGALEMVEVVAAAGDADADKQR</sequence>
<dbReference type="Proteomes" id="UP000326799">
    <property type="component" value="Unassembled WGS sequence"/>
</dbReference>
<gene>
    <name evidence="1" type="ORF">BDV33DRAFT_208102</name>
</gene>
<organism evidence="1 2">
    <name type="scientific">Aspergillus novoparasiticus</name>
    <dbReference type="NCBI Taxonomy" id="986946"/>
    <lineage>
        <taxon>Eukaryota</taxon>
        <taxon>Fungi</taxon>
        <taxon>Dikarya</taxon>
        <taxon>Ascomycota</taxon>
        <taxon>Pezizomycotina</taxon>
        <taxon>Eurotiomycetes</taxon>
        <taxon>Eurotiomycetidae</taxon>
        <taxon>Eurotiales</taxon>
        <taxon>Aspergillaceae</taxon>
        <taxon>Aspergillus</taxon>
        <taxon>Aspergillus subgen. Circumdati</taxon>
    </lineage>
</organism>
<proteinExistence type="predicted"/>
<evidence type="ECO:0000313" key="2">
    <source>
        <dbReference type="Proteomes" id="UP000326799"/>
    </source>
</evidence>
<dbReference type="EMBL" id="ML733497">
    <property type="protein sequence ID" value="KAB8215642.1"/>
    <property type="molecule type" value="Genomic_DNA"/>
</dbReference>
<name>A0A5N6EDH2_9EURO</name>
<protein>
    <submittedName>
        <fullName evidence="1">Uncharacterized protein</fullName>
    </submittedName>
</protein>